<dbReference type="InterPro" id="IPR002661">
    <property type="entry name" value="Ribosome_recyc_fac"/>
</dbReference>
<dbReference type="Proteomes" id="UP000031659">
    <property type="component" value="Chromosome"/>
</dbReference>
<feature type="domain" description="Ribosome recycling factor" evidence="4">
    <location>
        <begin position="22"/>
        <end position="182"/>
    </location>
</feature>
<evidence type="ECO:0000259" key="4">
    <source>
        <dbReference type="Pfam" id="PF01765"/>
    </source>
</evidence>
<evidence type="ECO:0000313" key="5">
    <source>
        <dbReference type="EMBL" id="BAO66331.1"/>
    </source>
</evidence>
<dbReference type="Gene3D" id="1.10.132.20">
    <property type="entry name" value="Ribosome-recycling factor"/>
    <property type="match status" value="1"/>
</dbReference>
<feature type="coiled-coil region" evidence="3">
    <location>
        <begin position="123"/>
        <end position="150"/>
    </location>
</feature>
<dbReference type="PANTHER" id="PTHR20982">
    <property type="entry name" value="RIBOSOME RECYCLING FACTOR"/>
    <property type="match status" value="1"/>
</dbReference>
<dbReference type="InterPro" id="IPR036191">
    <property type="entry name" value="RRF_sf"/>
</dbReference>
<dbReference type="Pfam" id="PF01765">
    <property type="entry name" value="RRF"/>
    <property type="match status" value="1"/>
</dbReference>
<name>A0AAD1AZG0_9FLAO</name>
<dbReference type="EMBL" id="AP013293">
    <property type="protein sequence ID" value="BAO66331.1"/>
    <property type="molecule type" value="Genomic_DNA"/>
</dbReference>
<comment type="similarity">
    <text evidence="1">Belongs to the RRF family.</text>
</comment>
<keyword evidence="3" id="KW-0175">Coiled coil</keyword>
<dbReference type="KEGG" id="smup:SMPSPU_177"/>
<keyword evidence="2" id="KW-0648">Protein biosynthesis</keyword>
<dbReference type="SUPFAM" id="SSF55194">
    <property type="entry name" value="Ribosome recycling factor, RRF"/>
    <property type="match status" value="1"/>
</dbReference>
<accession>A0AAD1AZG0</accession>
<dbReference type="AlphaFoldDB" id="A0AAD1AZG0"/>
<protein>
    <submittedName>
        <fullName evidence="5">Ribosome recycling factor</fullName>
    </submittedName>
</protein>
<reference evidence="5 6" key="1">
    <citation type="journal article" date="2014" name="ISME J.">
        <title>Swapping symbionts in spittlebugs: evolutionary replacement of a reduced genome symbiont.</title>
        <authorList>
            <person name="Koga R."/>
            <person name="Moran N.A."/>
        </authorList>
    </citation>
    <scope>NUCLEOTIDE SEQUENCE [LARGE SCALE GENOMIC DNA]</scope>
    <source>
        <strain evidence="5 6">PSPU</strain>
    </source>
</reference>
<evidence type="ECO:0000313" key="6">
    <source>
        <dbReference type="Proteomes" id="UP000031659"/>
    </source>
</evidence>
<proteinExistence type="inferred from homology"/>
<evidence type="ECO:0000256" key="1">
    <source>
        <dbReference type="ARBA" id="ARBA00005912"/>
    </source>
</evidence>
<evidence type="ECO:0000256" key="2">
    <source>
        <dbReference type="ARBA" id="ARBA00022917"/>
    </source>
</evidence>
<dbReference type="InterPro" id="IPR023584">
    <property type="entry name" value="Ribosome_recyc_fac_dom"/>
</dbReference>
<organism evidence="5 6">
    <name type="scientific">Candidatus Karelsulcia muelleri PSPU</name>
    <dbReference type="NCBI Taxonomy" id="1189303"/>
    <lineage>
        <taxon>Bacteria</taxon>
        <taxon>Pseudomonadati</taxon>
        <taxon>Bacteroidota</taxon>
        <taxon>Flavobacteriia</taxon>
        <taxon>Flavobacteriales</taxon>
        <taxon>Candidatus Karelsulcia</taxon>
    </lineage>
</organism>
<dbReference type="GO" id="GO:0043023">
    <property type="term" value="F:ribosomal large subunit binding"/>
    <property type="evidence" value="ECO:0007669"/>
    <property type="project" value="TreeGrafter"/>
</dbReference>
<gene>
    <name evidence="5" type="primary">rrf</name>
    <name evidence="5" type="ORF">SMPSPU_177</name>
</gene>
<dbReference type="GO" id="GO:0006412">
    <property type="term" value="P:translation"/>
    <property type="evidence" value="ECO:0007669"/>
    <property type="project" value="UniProtKB-KW"/>
</dbReference>
<evidence type="ECO:0000256" key="3">
    <source>
        <dbReference type="SAM" id="Coils"/>
    </source>
</evidence>
<dbReference type="Gene3D" id="3.30.1360.40">
    <property type="match status" value="1"/>
</dbReference>
<sequence length="184" mass="22347">MKESFDLIKKFKLEVKDKKEKFKKKILKIRIDRINENFLDSINIEYYGQKVPINNLSTILKVNAITVFIKPWEKKYLNIIYKTLLKEDRGFIIINDGKMIKLKISKLTEETRKKLIKKVKFFLEKKKIEIRNLRNEVNKKLKKFSYLEEDFLKKKKNEIQNITDKYLEKINVIFKQKEKEILTI</sequence>
<dbReference type="PANTHER" id="PTHR20982:SF3">
    <property type="entry name" value="MITOCHONDRIAL RIBOSOME RECYCLING FACTOR PSEUDO 1"/>
    <property type="match status" value="1"/>
</dbReference>
<dbReference type="RefSeq" id="WP_041093926.1">
    <property type="nucleotide sequence ID" value="NZ_AP013293.1"/>
</dbReference>